<comment type="caution">
    <text evidence="2">The sequence shown here is derived from an EMBL/GenBank/DDBJ whole genome shotgun (WGS) entry which is preliminary data.</text>
</comment>
<dbReference type="EMBL" id="JAAMPJ010000016">
    <property type="protein sequence ID" value="NGY65381.1"/>
    <property type="molecule type" value="Genomic_DNA"/>
</dbReference>
<feature type="chain" id="PRO_5028924622" evidence="1">
    <location>
        <begin position="21"/>
        <end position="129"/>
    </location>
</feature>
<dbReference type="Proteomes" id="UP000481360">
    <property type="component" value="Unassembled WGS sequence"/>
</dbReference>
<proteinExistence type="predicted"/>
<dbReference type="AlphaFoldDB" id="A0A7C9W494"/>
<dbReference type="RefSeq" id="WP_166054215.1">
    <property type="nucleotide sequence ID" value="NZ_JAAMPJ010000016.1"/>
</dbReference>
<accession>A0A7C9W494</accession>
<name>A0A7C9W494_9PSEU</name>
<feature type="signal peptide" evidence="1">
    <location>
        <begin position="1"/>
        <end position="20"/>
    </location>
</feature>
<sequence length="129" mass="13372">MRRALIVLTALLVLSPVSSAADNPAKAFTIADVGAVTGLVPGGTVTRKVRVTNPNNQDIKVTRLDTSVGRPSPNCPANAVTVQALVAPVLVARNSVADVNLTVRMARTAPDACKNLVFPLTYSGTAIKP</sequence>
<keyword evidence="3" id="KW-1185">Reference proteome</keyword>
<reference evidence="2 3" key="1">
    <citation type="submission" date="2020-03" db="EMBL/GenBank/DDBJ databases">
        <title>Isolation and identification of active actinomycetes.</title>
        <authorList>
            <person name="Sun X."/>
        </authorList>
    </citation>
    <scope>NUCLEOTIDE SEQUENCE [LARGE SCALE GENOMIC DNA]</scope>
    <source>
        <strain evidence="2 3">NEAU-D13</strain>
    </source>
</reference>
<evidence type="ECO:0000313" key="2">
    <source>
        <dbReference type="EMBL" id="NGY65381.1"/>
    </source>
</evidence>
<gene>
    <name evidence="2" type="ORF">G7043_41460</name>
</gene>
<evidence type="ECO:0000313" key="3">
    <source>
        <dbReference type="Proteomes" id="UP000481360"/>
    </source>
</evidence>
<protein>
    <submittedName>
        <fullName evidence="2">Uncharacterized protein</fullName>
    </submittedName>
</protein>
<evidence type="ECO:0000256" key="1">
    <source>
        <dbReference type="SAM" id="SignalP"/>
    </source>
</evidence>
<keyword evidence="1" id="KW-0732">Signal</keyword>
<organism evidence="2 3">
    <name type="scientific">Lentzea alba</name>
    <dbReference type="NCBI Taxonomy" id="2714351"/>
    <lineage>
        <taxon>Bacteria</taxon>
        <taxon>Bacillati</taxon>
        <taxon>Actinomycetota</taxon>
        <taxon>Actinomycetes</taxon>
        <taxon>Pseudonocardiales</taxon>
        <taxon>Pseudonocardiaceae</taxon>
        <taxon>Lentzea</taxon>
    </lineage>
</organism>